<organism evidence="1 2">
    <name type="scientific">Streptomyces avidinii</name>
    <dbReference type="NCBI Taxonomy" id="1895"/>
    <lineage>
        <taxon>Bacteria</taxon>
        <taxon>Bacillati</taxon>
        <taxon>Actinomycetota</taxon>
        <taxon>Actinomycetes</taxon>
        <taxon>Kitasatosporales</taxon>
        <taxon>Streptomycetaceae</taxon>
        <taxon>Streptomyces</taxon>
    </lineage>
</organism>
<name>A0ABS4LD55_STRAV</name>
<comment type="caution">
    <text evidence="1">The sequence shown here is derived from an EMBL/GenBank/DDBJ whole genome shotgun (WGS) entry which is preliminary data.</text>
</comment>
<protein>
    <submittedName>
        <fullName evidence="1">Uncharacterized protein</fullName>
    </submittedName>
</protein>
<dbReference type="NCBIfam" id="NF042937">
    <property type="entry name" value="leader_Ms4533A"/>
    <property type="match status" value="1"/>
</dbReference>
<proteinExistence type="predicted"/>
<dbReference type="RefSeq" id="WP_372453129.1">
    <property type="nucleotide sequence ID" value="NZ_BMVL01000010.1"/>
</dbReference>
<evidence type="ECO:0000313" key="2">
    <source>
        <dbReference type="Proteomes" id="UP001519310"/>
    </source>
</evidence>
<reference evidence="1 2" key="1">
    <citation type="submission" date="2021-03" db="EMBL/GenBank/DDBJ databases">
        <title>Genomic Encyclopedia of Type Strains, Phase IV (KMG-IV): sequencing the most valuable type-strain genomes for metagenomic binning, comparative biology and taxonomic classification.</title>
        <authorList>
            <person name="Goeker M."/>
        </authorList>
    </citation>
    <scope>NUCLEOTIDE SEQUENCE [LARGE SCALE GENOMIC DNA]</scope>
    <source>
        <strain evidence="1 2">DSM 40526</strain>
    </source>
</reference>
<evidence type="ECO:0000313" key="1">
    <source>
        <dbReference type="EMBL" id="MBP2040037.1"/>
    </source>
</evidence>
<dbReference type="EMBL" id="JAGGLQ010000015">
    <property type="protein sequence ID" value="MBP2040037.1"/>
    <property type="molecule type" value="Genomic_DNA"/>
</dbReference>
<keyword evidence="2" id="KW-1185">Reference proteome</keyword>
<sequence length="31" mass="3301">MSHHHTMTASAAIERALLGVTAHSVADILCR</sequence>
<dbReference type="Proteomes" id="UP001519310">
    <property type="component" value="Unassembled WGS sequence"/>
</dbReference>
<gene>
    <name evidence="1" type="ORF">J2Z77_005888</name>
</gene>
<accession>A0ABS4LD55</accession>